<keyword evidence="9" id="KW-0325">Glycoprotein</keyword>
<evidence type="ECO:0000256" key="5">
    <source>
        <dbReference type="ARBA" id="ARBA00022741"/>
    </source>
</evidence>
<gene>
    <name evidence="16" type="ORF">LOTGIDRAFT_123262</name>
</gene>
<evidence type="ECO:0000313" key="17">
    <source>
        <dbReference type="Proteomes" id="UP000030746"/>
    </source>
</evidence>
<dbReference type="PROSITE" id="PS50125">
    <property type="entry name" value="GUANYLATE_CYCLASE_2"/>
    <property type="match status" value="1"/>
</dbReference>
<dbReference type="InterPro" id="IPR029787">
    <property type="entry name" value="Nucleotide_cyclase"/>
</dbReference>
<feature type="domain" description="Guanylate cyclase" evidence="15">
    <location>
        <begin position="303"/>
        <end position="433"/>
    </location>
</feature>
<dbReference type="SUPFAM" id="SSF56112">
    <property type="entry name" value="Protein kinase-like (PK-like)"/>
    <property type="match status" value="1"/>
</dbReference>
<evidence type="ECO:0000256" key="6">
    <source>
        <dbReference type="ARBA" id="ARBA00022989"/>
    </source>
</evidence>
<dbReference type="InterPro" id="IPR000719">
    <property type="entry name" value="Prot_kinase_dom"/>
</dbReference>
<dbReference type="InterPro" id="IPR011009">
    <property type="entry name" value="Kinase-like_dom_sf"/>
</dbReference>
<dbReference type="PROSITE" id="PS00452">
    <property type="entry name" value="GUANYLATE_CYCLASE_1"/>
    <property type="match status" value="1"/>
</dbReference>
<keyword evidence="4" id="KW-0732">Signal</keyword>
<keyword evidence="11 13" id="KW-0141">cGMP biosynthesis</keyword>
<dbReference type="OrthoDB" id="1890790at2759"/>
<dbReference type="GO" id="GO:0005886">
    <property type="term" value="C:plasma membrane"/>
    <property type="evidence" value="ECO:0007669"/>
    <property type="project" value="TreeGrafter"/>
</dbReference>
<keyword evidence="17" id="KW-1185">Reference proteome</keyword>
<dbReference type="Proteomes" id="UP000030746">
    <property type="component" value="Unassembled WGS sequence"/>
</dbReference>
<dbReference type="RefSeq" id="XP_009058785.1">
    <property type="nucleotide sequence ID" value="XM_009060537.1"/>
</dbReference>
<dbReference type="GO" id="GO:0004016">
    <property type="term" value="F:adenylate cyclase activity"/>
    <property type="evidence" value="ECO:0007669"/>
    <property type="project" value="TreeGrafter"/>
</dbReference>
<evidence type="ECO:0000256" key="7">
    <source>
        <dbReference type="ARBA" id="ARBA00023136"/>
    </source>
</evidence>
<dbReference type="Gene3D" id="3.30.70.1230">
    <property type="entry name" value="Nucleotide cyclase"/>
    <property type="match status" value="1"/>
</dbReference>
<organism evidence="16 17">
    <name type="scientific">Lottia gigantea</name>
    <name type="common">Giant owl limpet</name>
    <dbReference type="NCBI Taxonomy" id="225164"/>
    <lineage>
        <taxon>Eukaryota</taxon>
        <taxon>Metazoa</taxon>
        <taxon>Spiralia</taxon>
        <taxon>Lophotrochozoa</taxon>
        <taxon>Mollusca</taxon>
        <taxon>Gastropoda</taxon>
        <taxon>Patellogastropoda</taxon>
        <taxon>Lottioidea</taxon>
        <taxon>Lottiidae</taxon>
        <taxon>Lottia</taxon>
    </lineage>
</organism>
<comment type="subcellular location">
    <subcellularLocation>
        <location evidence="1">Membrane</location>
        <topology evidence="1">Single-pass type I membrane protein</topology>
    </subcellularLocation>
</comment>
<sequence>MFNIDTLDVGDDSLRLEMVILKEIRHNNLIQFIGACLEAPNVALVTEVAPKGSLEDLLSNEAVKLGWDFRYSILKDICRGMDFLHRSEVVSHGRLKSTNCLVDNRWTCKISGKFWRVYLQPRQFFLSHSLSSYSFLKTYALLRPLTSQSGQRVRLYGIILTEMCTREQPYTNETSFLEAEDILNLVRDKNNPAYKKQKSVGENNFILMDHCWSDNPEERPTYRQILEQLNIIHPVKGELIDNLVNMLEKYSSNLEAIVADRTKDLILEKAKTEQLISQMLPKKVVEDLKHGRKVLPEEFECVTIFFSDIVGFTAIARDSTPFQVVDLLNDLYTTFDAILDHYDVYKVETIGDAYMVVSGLPIRNGKLHAGEIATMSLDLLSSMVGFRIRHLPGKILQLRVGMHSGPCVAGVVGLKMPRYCLFGDTVNTASRMESSSVALKIHMSSMTADILMELGGYILDCRGEREVKGKGTMTTYWLDGKEGYDKPLPTKDMAISLSQHEFK</sequence>
<dbReference type="SUPFAM" id="SSF55073">
    <property type="entry name" value="Nucleotide cyclase"/>
    <property type="match status" value="1"/>
</dbReference>
<evidence type="ECO:0000259" key="15">
    <source>
        <dbReference type="PROSITE" id="PS50125"/>
    </source>
</evidence>
<comment type="similarity">
    <text evidence="12">Belongs to the adenylyl cyclase class-4/guanylyl cyclase family.</text>
</comment>
<dbReference type="InterPro" id="IPR050401">
    <property type="entry name" value="Cyclic_nucleotide_synthase"/>
</dbReference>
<dbReference type="EC" id="4.6.1.2" evidence="2 13"/>
<dbReference type="CDD" id="cd07302">
    <property type="entry name" value="CHD"/>
    <property type="match status" value="1"/>
</dbReference>
<protein>
    <recommendedName>
        <fullName evidence="2 13">Guanylate cyclase</fullName>
        <ecNumber evidence="2 13">4.6.1.2</ecNumber>
    </recommendedName>
</protein>
<comment type="catalytic activity">
    <reaction evidence="13">
        <text>GTP = 3',5'-cyclic GMP + diphosphate</text>
        <dbReference type="Rhea" id="RHEA:13665"/>
        <dbReference type="ChEBI" id="CHEBI:33019"/>
        <dbReference type="ChEBI" id="CHEBI:37565"/>
        <dbReference type="ChEBI" id="CHEBI:57746"/>
        <dbReference type="EC" id="4.6.1.2"/>
    </reaction>
</comment>
<keyword evidence="3" id="KW-0812">Transmembrane</keyword>
<dbReference type="GO" id="GO:0035556">
    <property type="term" value="P:intracellular signal transduction"/>
    <property type="evidence" value="ECO:0007669"/>
    <property type="project" value="InterPro"/>
</dbReference>
<dbReference type="HOGENOM" id="CLU_001072_11_2_1"/>
<dbReference type="Gene3D" id="1.10.510.10">
    <property type="entry name" value="Transferase(Phosphotransferase) domain 1"/>
    <property type="match status" value="1"/>
</dbReference>
<evidence type="ECO:0000256" key="13">
    <source>
        <dbReference type="RuleBase" id="RU003431"/>
    </source>
</evidence>
<keyword evidence="10 12" id="KW-0456">Lyase</keyword>
<evidence type="ECO:0000256" key="3">
    <source>
        <dbReference type="ARBA" id="ARBA00022692"/>
    </source>
</evidence>
<reference evidence="16 17" key="1">
    <citation type="journal article" date="2013" name="Nature">
        <title>Insights into bilaterian evolution from three spiralian genomes.</title>
        <authorList>
            <person name="Simakov O."/>
            <person name="Marletaz F."/>
            <person name="Cho S.J."/>
            <person name="Edsinger-Gonzales E."/>
            <person name="Havlak P."/>
            <person name="Hellsten U."/>
            <person name="Kuo D.H."/>
            <person name="Larsson T."/>
            <person name="Lv J."/>
            <person name="Arendt D."/>
            <person name="Savage R."/>
            <person name="Osoegawa K."/>
            <person name="de Jong P."/>
            <person name="Grimwood J."/>
            <person name="Chapman J.A."/>
            <person name="Shapiro H."/>
            <person name="Aerts A."/>
            <person name="Otillar R.P."/>
            <person name="Terry A.Y."/>
            <person name="Boore J.L."/>
            <person name="Grigoriev I.V."/>
            <person name="Lindberg D.R."/>
            <person name="Seaver E.C."/>
            <person name="Weisblat D.A."/>
            <person name="Putnam N.H."/>
            <person name="Rokhsar D.S."/>
        </authorList>
    </citation>
    <scope>NUCLEOTIDE SEQUENCE [LARGE SCALE GENOMIC DNA]</scope>
</reference>
<dbReference type="PROSITE" id="PS50011">
    <property type="entry name" value="PROTEIN_KINASE_DOM"/>
    <property type="match status" value="1"/>
</dbReference>
<dbReference type="GO" id="GO:0007168">
    <property type="term" value="P:receptor guanylyl cyclase signaling pathway"/>
    <property type="evidence" value="ECO:0007669"/>
    <property type="project" value="TreeGrafter"/>
</dbReference>
<dbReference type="PANTHER" id="PTHR11920:SF507">
    <property type="entry name" value="GUANYLATE CYCLASE"/>
    <property type="match status" value="1"/>
</dbReference>
<dbReference type="OMA" id="WHEIFIN"/>
<dbReference type="PANTHER" id="PTHR11920">
    <property type="entry name" value="GUANYLYL CYCLASE"/>
    <property type="match status" value="1"/>
</dbReference>
<dbReference type="InterPro" id="IPR018297">
    <property type="entry name" value="A/G_cyclase_CS"/>
</dbReference>
<dbReference type="GeneID" id="20232218"/>
<dbReference type="EMBL" id="KB202408">
    <property type="protein sequence ID" value="ESO90460.1"/>
    <property type="molecule type" value="Genomic_DNA"/>
</dbReference>
<dbReference type="Pfam" id="PF00211">
    <property type="entry name" value="Guanylate_cyc"/>
    <property type="match status" value="1"/>
</dbReference>
<keyword evidence="7" id="KW-0472">Membrane</keyword>
<dbReference type="AlphaFoldDB" id="V4A638"/>
<dbReference type="KEGG" id="lgi:LOTGIDRAFT_123262"/>
<evidence type="ECO:0000256" key="12">
    <source>
        <dbReference type="RuleBase" id="RU000405"/>
    </source>
</evidence>
<keyword evidence="8" id="KW-0675">Receptor</keyword>
<keyword evidence="6" id="KW-1133">Transmembrane helix</keyword>
<evidence type="ECO:0000256" key="9">
    <source>
        <dbReference type="ARBA" id="ARBA00023180"/>
    </source>
</evidence>
<evidence type="ECO:0000256" key="2">
    <source>
        <dbReference type="ARBA" id="ARBA00012202"/>
    </source>
</evidence>
<dbReference type="GO" id="GO:0005524">
    <property type="term" value="F:ATP binding"/>
    <property type="evidence" value="ECO:0007669"/>
    <property type="project" value="InterPro"/>
</dbReference>
<proteinExistence type="inferred from homology"/>
<dbReference type="GO" id="GO:0004383">
    <property type="term" value="F:guanylate cyclase activity"/>
    <property type="evidence" value="ECO:0007669"/>
    <property type="project" value="UniProtKB-EC"/>
</dbReference>
<evidence type="ECO:0000256" key="10">
    <source>
        <dbReference type="ARBA" id="ARBA00023239"/>
    </source>
</evidence>
<dbReference type="GO" id="GO:0004672">
    <property type="term" value="F:protein kinase activity"/>
    <property type="evidence" value="ECO:0007669"/>
    <property type="project" value="InterPro"/>
</dbReference>
<dbReference type="InterPro" id="IPR001054">
    <property type="entry name" value="A/G_cyclase"/>
</dbReference>
<evidence type="ECO:0000256" key="4">
    <source>
        <dbReference type="ARBA" id="ARBA00022729"/>
    </source>
</evidence>
<dbReference type="InterPro" id="IPR001245">
    <property type="entry name" value="Ser-Thr/Tyr_kinase_cat_dom"/>
</dbReference>
<evidence type="ECO:0000313" key="16">
    <source>
        <dbReference type="EMBL" id="ESO90460.1"/>
    </source>
</evidence>
<keyword evidence="5" id="KW-0547">Nucleotide-binding</keyword>
<evidence type="ECO:0000256" key="1">
    <source>
        <dbReference type="ARBA" id="ARBA00004479"/>
    </source>
</evidence>
<dbReference type="Pfam" id="PF07714">
    <property type="entry name" value="PK_Tyr_Ser-Thr"/>
    <property type="match status" value="1"/>
</dbReference>
<dbReference type="CTD" id="20232218"/>
<dbReference type="GO" id="GO:0001653">
    <property type="term" value="F:peptide receptor activity"/>
    <property type="evidence" value="ECO:0007669"/>
    <property type="project" value="TreeGrafter"/>
</dbReference>
<evidence type="ECO:0000259" key="14">
    <source>
        <dbReference type="PROSITE" id="PS50011"/>
    </source>
</evidence>
<evidence type="ECO:0000256" key="11">
    <source>
        <dbReference type="ARBA" id="ARBA00023293"/>
    </source>
</evidence>
<accession>V4A638</accession>
<dbReference type="FunFam" id="3.30.70.1230:FF:000019">
    <property type="entry name" value="Guanylate cyclase"/>
    <property type="match status" value="1"/>
</dbReference>
<feature type="domain" description="Protein kinase" evidence="14">
    <location>
        <begin position="1"/>
        <end position="236"/>
    </location>
</feature>
<name>V4A638_LOTGI</name>
<evidence type="ECO:0000256" key="8">
    <source>
        <dbReference type="ARBA" id="ARBA00023170"/>
    </source>
</evidence>
<dbReference type="SMART" id="SM00044">
    <property type="entry name" value="CYCc"/>
    <property type="match status" value="1"/>
</dbReference>